<organism evidence="4 5">
    <name type="scientific">Henosepilachna vigintioctopunctata</name>
    <dbReference type="NCBI Taxonomy" id="420089"/>
    <lineage>
        <taxon>Eukaryota</taxon>
        <taxon>Metazoa</taxon>
        <taxon>Ecdysozoa</taxon>
        <taxon>Arthropoda</taxon>
        <taxon>Hexapoda</taxon>
        <taxon>Insecta</taxon>
        <taxon>Pterygota</taxon>
        <taxon>Neoptera</taxon>
        <taxon>Endopterygota</taxon>
        <taxon>Coleoptera</taxon>
        <taxon>Polyphaga</taxon>
        <taxon>Cucujiformia</taxon>
        <taxon>Coccinelloidea</taxon>
        <taxon>Coccinellidae</taxon>
        <taxon>Epilachninae</taxon>
        <taxon>Epilachnini</taxon>
        <taxon>Henosepilachna</taxon>
    </lineage>
</organism>
<dbReference type="InterPro" id="IPR011990">
    <property type="entry name" value="TPR-like_helical_dom_sf"/>
</dbReference>
<dbReference type="InterPro" id="IPR019734">
    <property type="entry name" value="TPR_rpt"/>
</dbReference>
<keyword evidence="2 3" id="KW-0802">TPR repeat</keyword>
<dbReference type="GO" id="GO:0000993">
    <property type="term" value="F:RNA polymerase II complex binding"/>
    <property type="evidence" value="ECO:0007669"/>
    <property type="project" value="TreeGrafter"/>
</dbReference>
<evidence type="ECO:0000256" key="1">
    <source>
        <dbReference type="ARBA" id="ARBA00022737"/>
    </source>
</evidence>
<dbReference type="GO" id="GO:0016593">
    <property type="term" value="C:Cdc73/Paf1 complex"/>
    <property type="evidence" value="ECO:0007669"/>
    <property type="project" value="TreeGrafter"/>
</dbReference>
<dbReference type="GO" id="GO:0006355">
    <property type="term" value="P:regulation of DNA-templated transcription"/>
    <property type="evidence" value="ECO:0007669"/>
    <property type="project" value="InterPro"/>
</dbReference>
<dbReference type="Proteomes" id="UP001431783">
    <property type="component" value="Unassembled WGS sequence"/>
</dbReference>
<dbReference type="PROSITE" id="PS50005">
    <property type="entry name" value="TPR"/>
    <property type="match status" value="1"/>
</dbReference>
<proteinExistence type="predicted"/>
<evidence type="ECO:0000313" key="5">
    <source>
        <dbReference type="Proteomes" id="UP001431783"/>
    </source>
</evidence>
<keyword evidence="1" id="KW-0677">Repeat</keyword>
<sequence>MYGNCLQKFFKYNNVEVLQYLARAYYRSGKLKEAKMVLLKAKRVAPQDPVLLYNIAFVLQKLATVILKDEKSTLQIVLQAVHELRLSMKYFTYLTDSENKVKVVDVNMAIDREARQCKDLDLSLTYVL</sequence>
<dbReference type="AlphaFoldDB" id="A0AAW1V134"/>
<evidence type="ECO:0000256" key="3">
    <source>
        <dbReference type="PROSITE-ProRule" id="PRU00339"/>
    </source>
</evidence>
<evidence type="ECO:0000256" key="2">
    <source>
        <dbReference type="ARBA" id="ARBA00022803"/>
    </source>
</evidence>
<dbReference type="PANTHER" id="PTHR14027">
    <property type="entry name" value="RNA POLYMERASE-ASSOCIATED PROTEIN CTR9"/>
    <property type="match status" value="1"/>
</dbReference>
<feature type="repeat" description="TPR" evidence="3">
    <location>
        <begin position="15"/>
        <end position="48"/>
    </location>
</feature>
<protein>
    <submittedName>
        <fullName evidence="4">Uncharacterized protein</fullName>
    </submittedName>
</protein>
<dbReference type="InterPro" id="IPR031101">
    <property type="entry name" value="Ctr9"/>
</dbReference>
<dbReference type="EMBL" id="JARQZJ010000097">
    <property type="protein sequence ID" value="KAK9885962.1"/>
    <property type="molecule type" value="Genomic_DNA"/>
</dbReference>
<name>A0AAW1V134_9CUCU</name>
<accession>A0AAW1V134</accession>
<keyword evidence="5" id="KW-1185">Reference proteome</keyword>
<evidence type="ECO:0000313" key="4">
    <source>
        <dbReference type="EMBL" id="KAK9885962.1"/>
    </source>
</evidence>
<gene>
    <name evidence="4" type="ORF">WA026_013838</name>
</gene>
<dbReference type="SUPFAM" id="SSF48452">
    <property type="entry name" value="TPR-like"/>
    <property type="match status" value="1"/>
</dbReference>
<dbReference type="Gene3D" id="1.25.40.10">
    <property type="entry name" value="Tetratricopeptide repeat domain"/>
    <property type="match status" value="1"/>
</dbReference>
<comment type="caution">
    <text evidence="4">The sequence shown here is derived from an EMBL/GenBank/DDBJ whole genome shotgun (WGS) entry which is preliminary data.</text>
</comment>
<reference evidence="4 5" key="1">
    <citation type="submission" date="2023-03" db="EMBL/GenBank/DDBJ databases">
        <title>Genome insight into feeding habits of ladybird beetles.</title>
        <authorList>
            <person name="Li H.-S."/>
            <person name="Huang Y.-H."/>
            <person name="Pang H."/>
        </authorList>
    </citation>
    <scope>NUCLEOTIDE SEQUENCE [LARGE SCALE GENOMIC DNA]</scope>
    <source>
        <strain evidence="4">SYSU_2023b</strain>
        <tissue evidence="4">Whole body</tissue>
    </source>
</reference>
<dbReference type="GO" id="GO:0006368">
    <property type="term" value="P:transcription elongation by RNA polymerase II"/>
    <property type="evidence" value="ECO:0007669"/>
    <property type="project" value="TreeGrafter"/>
</dbReference>
<dbReference type="PANTHER" id="PTHR14027:SF2">
    <property type="entry name" value="RNA POLYMERASE-ASSOCIATED PROTEIN CTR9 HOMOLOG"/>
    <property type="match status" value="1"/>
</dbReference>